<dbReference type="Gene3D" id="1.10.443.10">
    <property type="entry name" value="Intergrase catalytic core"/>
    <property type="match status" value="1"/>
</dbReference>
<accession>A0AAE2VXT7</accession>
<dbReference type="InterPro" id="IPR011010">
    <property type="entry name" value="DNA_brk_join_enz"/>
</dbReference>
<evidence type="ECO:0000256" key="2">
    <source>
        <dbReference type="ARBA" id="ARBA00022908"/>
    </source>
</evidence>
<keyword evidence="9" id="KW-1185">Reference proteome</keyword>
<dbReference type="InterPro" id="IPR050090">
    <property type="entry name" value="Tyrosine_recombinase_XerCD"/>
</dbReference>
<name>A0AAE2VXT7_9RHOB</name>
<dbReference type="PROSITE" id="PS51898">
    <property type="entry name" value="TYR_RECOMBINASE"/>
    <property type="match status" value="1"/>
</dbReference>
<gene>
    <name evidence="8" type="ORF">JQV55_08070</name>
</gene>
<evidence type="ECO:0000256" key="4">
    <source>
        <dbReference type="ARBA" id="ARBA00023172"/>
    </source>
</evidence>
<proteinExistence type="predicted"/>
<dbReference type="RefSeq" id="WP_203241904.1">
    <property type="nucleotide sequence ID" value="NZ_JAFBRH010000002.1"/>
</dbReference>
<dbReference type="PROSITE" id="PS51900">
    <property type="entry name" value="CB"/>
    <property type="match status" value="1"/>
</dbReference>
<evidence type="ECO:0000313" key="8">
    <source>
        <dbReference type="EMBL" id="MBM1713513.1"/>
    </source>
</evidence>
<dbReference type="Pfam" id="PF00589">
    <property type="entry name" value="Phage_integrase"/>
    <property type="match status" value="1"/>
</dbReference>
<evidence type="ECO:0000256" key="5">
    <source>
        <dbReference type="PROSITE-ProRule" id="PRU01248"/>
    </source>
</evidence>
<keyword evidence="1" id="KW-0159">Chromosome partition</keyword>
<evidence type="ECO:0000259" key="7">
    <source>
        <dbReference type="PROSITE" id="PS51900"/>
    </source>
</evidence>
<organism evidence="8 9">
    <name type="scientific">Sulfitobacter geojensis</name>
    <dbReference type="NCBI Taxonomy" id="1342299"/>
    <lineage>
        <taxon>Bacteria</taxon>
        <taxon>Pseudomonadati</taxon>
        <taxon>Pseudomonadota</taxon>
        <taxon>Alphaproteobacteria</taxon>
        <taxon>Rhodobacterales</taxon>
        <taxon>Roseobacteraceae</taxon>
        <taxon>Sulfitobacter</taxon>
    </lineage>
</organism>
<feature type="domain" description="Core-binding (CB)" evidence="7">
    <location>
        <begin position="11"/>
        <end position="92"/>
    </location>
</feature>
<dbReference type="EMBL" id="JAFBRM010000002">
    <property type="protein sequence ID" value="MBM1713513.1"/>
    <property type="molecule type" value="Genomic_DNA"/>
</dbReference>
<dbReference type="GO" id="GO:0007059">
    <property type="term" value="P:chromosome segregation"/>
    <property type="evidence" value="ECO:0007669"/>
    <property type="project" value="UniProtKB-KW"/>
</dbReference>
<dbReference type="InterPro" id="IPR013762">
    <property type="entry name" value="Integrase-like_cat_sf"/>
</dbReference>
<evidence type="ECO:0000313" key="9">
    <source>
        <dbReference type="Proteomes" id="UP000732193"/>
    </source>
</evidence>
<dbReference type="SUPFAM" id="SSF56349">
    <property type="entry name" value="DNA breaking-rejoining enzymes"/>
    <property type="match status" value="1"/>
</dbReference>
<keyword evidence="3 5" id="KW-0238">DNA-binding</keyword>
<evidence type="ECO:0000256" key="1">
    <source>
        <dbReference type="ARBA" id="ARBA00022829"/>
    </source>
</evidence>
<dbReference type="PANTHER" id="PTHR30349">
    <property type="entry name" value="PHAGE INTEGRASE-RELATED"/>
    <property type="match status" value="1"/>
</dbReference>
<dbReference type="GO" id="GO:0003677">
    <property type="term" value="F:DNA binding"/>
    <property type="evidence" value="ECO:0007669"/>
    <property type="project" value="UniProtKB-UniRule"/>
</dbReference>
<dbReference type="GO" id="GO:0006310">
    <property type="term" value="P:DNA recombination"/>
    <property type="evidence" value="ECO:0007669"/>
    <property type="project" value="UniProtKB-KW"/>
</dbReference>
<keyword evidence="4" id="KW-0233">DNA recombination</keyword>
<protein>
    <submittedName>
        <fullName evidence="8">Tyrosine-type recombinase/integrase</fullName>
    </submittedName>
</protein>
<dbReference type="SUPFAM" id="SSF47823">
    <property type="entry name" value="lambda integrase-like, N-terminal domain"/>
    <property type="match status" value="1"/>
</dbReference>
<dbReference type="AlphaFoldDB" id="A0AAE2VXT7"/>
<dbReference type="InterPro" id="IPR002104">
    <property type="entry name" value="Integrase_catalytic"/>
</dbReference>
<comment type="caution">
    <text evidence="8">The sequence shown here is derived from an EMBL/GenBank/DDBJ whole genome shotgun (WGS) entry which is preliminary data.</text>
</comment>
<dbReference type="Proteomes" id="UP000732193">
    <property type="component" value="Unassembled WGS sequence"/>
</dbReference>
<evidence type="ECO:0000256" key="3">
    <source>
        <dbReference type="ARBA" id="ARBA00023125"/>
    </source>
</evidence>
<reference evidence="8 9" key="1">
    <citation type="submission" date="2021-01" db="EMBL/GenBank/DDBJ databases">
        <title>Diatom-associated Roseobacters Show Island Model of Population Structure.</title>
        <authorList>
            <person name="Qu L."/>
            <person name="Feng X."/>
            <person name="Chen Y."/>
            <person name="Li L."/>
            <person name="Wang X."/>
            <person name="Hu Z."/>
            <person name="Wang H."/>
            <person name="Luo H."/>
        </authorList>
    </citation>
    <scope>NUCLEOTIDE SEQUENCE [LARGE SCALE GENOMIC DNA]</scope>
    <source>
        <strain evidence="8 9">TR60-84</strain>
    </source>
</reference>
<dbReference type="InterPro" id="IPR044068">
    <property type="entry name" value="CB"/>
</dbReference>
<dbReference type="InterPro" id="IPR010998">
    <property type="entry name" value="Integrase_recombinase_N"/>
</dbReference>
<dbReference type="PANTHER" id="PTHR30349:SF81">
    <property type="entry name" value="TYROSINE RECOMBINASE XERC"/>
    <property type="match status" value="1"/>
</dbReference>
<sequence>MIHIELSSTKREKHSWREEFKRLEGAYAPATLKSYKADIEIFEKWCIGQGLAPFPADVFHICQFLESEAPGRAPSTVRRRLYAIRKAHRLLHLPDPTFDEEINITFRRIQRAKLGRPKQAKGLTRKYLDAFLEVQPDNPWGLRNRAMLSLGYELLTRRSELVALTSGDLSLRDDGTLSVLIRRSKADPSGQGRVAFTSIKTAEAIQNWLDWRGSHITYLFCPIYHGKAVERSLSADTVKRLIKTSAKRAGLDITEIDKFSGHSLRVGAAQDLLCAGYDAAAIMRAGGWKSINILSRYLEMAEHNVWA</sequence>
<dbReference type="GO" id="GO:0015074">
    <property type="term" value="P:DNA integration"/>
    <property type="evidence" value="ECO:0007669"/>
    <property type="project" value="UniProtKB-KW"/>
</dbReference>
<evidence type="ECO:0000259" key="6">
    <source>
        <dbReference type="PROSITE" id="PS51898"/>
    </source>
</evidence>
<dbReference type="Gene3D" id="1.10.150.130">
    <property type="match status" value="1"/>
</dbReference>
<keyword evidence="2" id="KW-0229">DNA integration</keyword>
<feature type="domain" description="Tyr recombinase" evidence="6">
    <location>
        <begin position="118"/>
        <end position="307"/>
    </location>
</feature>